<feature type="domain" description="DNA2/NAM7 helicase helicase" evidence="2">
    <location>
        <begin position="365"/>
        <end position="669"/>
    </location>
</feature>
<dbReference type="RefSeq" id="XP_024745041.1">
    <property type="nucleotide sequence ID" value="XM_024891907.1"/>
</dbReference>
<reference evidence="4" key="1">
    <citation type="submission" date="2016-07" db="EMBL/GenBank/DDBJ databases">
        <title>Multiple horizontal gene transfer events from other fungi enriched the ability of initially mycotrophic Trichoderma (Ascomycota) to feed on dead plant biomass.</title>
        <authorList>
            <consortium name="DOE Joint Genome Institute"/>
            <person name="Atanasova L."/>
            <person name="Chenthamara K."/>
            <person name="Zhang J."/>
            <person name="Grujic M."/>
            <person name="Henrissat B."/>
            <person name="Kuo A."/>
            <person name="Aerts A."/>
            <person name="Salamov A."/>
            <person name="Lipzen A."/>
            <person name="Labutti K."/>
            <person name="Barry K."/>
            <person name="Miao Y."/>
            <person name="Rahimi M.J."/>
            <person name="Shen Q."/>
            <person name="Grigoriev I.V."/>
            <person name="Kubicek C.P."/>
            <person name="Druzhinina I.S."/>
        </authorList>
    </citation>
    <scope>NUCLEOTIDE SEQUENCE [LARGE SCALE GENOMIC DNA]</scope>
    <source>
        <strain evidence="4">TUCIM 6016</strain>
    </source>
</reference>
<evidence type="ECO:0000313" key="4">
    <source>
        <dbReference type="Proteomes" id="UP000241546"/>
    </source>
</evidence>
<dbReference type="EMBL" id="KZ680229">
    <property type="protein sequence ID" value="PTB61721.1"/>
    <property type="molecule type" value="Genomic_DNA"/>
</dbReference>
<evidence type="ECO:0000313" key="3">
    <source>
        <dbReference type="EMBL" id="PTB61721.1"/>
    </source>
</evidence>
<name>A0A2T4AXN7_9HYPO</name>
<feature type="compositionally biased region" description="Acidic residues" evidence="1">
    <location>
        <begin position="428"/>
        <end position="443"/>
    </location>
</feature>
<organism evidence="3 4">
    <name type="scientific">Trichoderma citrinoviride</name>
    <dbReference type="NCBI Taxonomy" id="58853"/>
    <lineage>
        <taxon>Eukaryota</taxon>
        <taxon>Fungi</taxon>
        <taxon>Dikarya</taxon>
        <taxon>Ascomycota</taxon>
        <taxon>Pezizomycotina</taxon>
        <taxon>Sordariomycetes</taxon>
        <taxon>Hypocreomycetidae</taxon>
        <taxon>Hypocreales</taxon>
        <taxon>Hypocreaceae</taxon>
        <taxon>Trichoderma</taxon>
    </lineage>
</organism>
<sequence>MPDSEWKPQPDDETIYGIKATGAPTQFLVSVPLKAVDNRDVLPDVGTRVRIYTPLPQEFHVLPARPLTVTQVDSMTRALCQALSLAENKAYNCRRAEELKRAASQASQDDDYSDPEEEELESLDDIATSAYLQAAAPKVLSYVAAFSEEADAVLPDAEESVKRYFDALKTAHTLRKTDDEKDVDHQRRIHSWMSKQTVVCRTTLDQKRGQPLPGLRIPLPSGTLADVAIFVVSAPSQPNWPYGFRQPPLTIDVRQKSFPANLSAYWQNLAAAAGKTMVRIDYDVDDKTCMLECAAVAELNALAEESEATAWWNHLVSFSPHVTPPAYDLTQRFTGLGDAIDSGLFKGQHAEAVECLRRARMGRAFYTGGPGSGKSTFAVSLVTAILAGKQRTVEPVPRPESHMEATMHEFGRKGDLLVDYIAPTPPEDTVDEDDTQQPPDDEFSSGPQEPLVGTDWLAPEGQLEDLGPILWTAPQNAQVKDAVHRLQQQAPNKLVVRVYPFDQELRALLAAEPRQPEVSPVPTNAAKSATQLITHLNEYRRLLWADHCPEQDPMSVSSQLRNLIGNDETVCPDIAEGWRTQVSDLAAFIVNKKDYLEKARLLISDFVSSAHVIAGTPVALKMLANHVRFQPSFIVIDEAGRMSENMCVMPISSYPTTPAIWMGDNQQFGPRAAADQDREYKPLFTQQRRRSLLRRVEGAGQIDFTLSIN</sequence>
<gene>
    <name evidence="3" type="ORF">BBK36DRAFT_1131020</name>
</gene>
<dbReference type="OrthoDB" id="4900277at2759"/>
<dbReference type="GeneID" id="36600025"/>
<feature type="non-terminal residue" evidence="3">
    <location>
        <position position="709"/>
    </location>
</feature>
<dbReference type="SUPFAM" id="SSF52540">
    <property type="entry name" value="P-loop containing nucleoside triphosphate hydrolases"/>
    <property type="match status" value="1"/>
</dbReference>
<feature type="region of interest" description="Disordered" evidence="1">
    <location>
        <begin position="421"/>
        <end position="452"/>
    </location>
</feature>
<dbReference type="Proteomes" id="UP000241546">
    <property type="component" value="Unassembled WGS sequence"/>
</dbReference>
<accession>A0A2T4AXN7</accession>
<dbReference type="Gene3D" id="3.40.50.300">
    <property type="entry name" value="P-loop containing nucleotide triphosphate hydrolases"/>
    <property type="match status" value="1"/>
</dbReference>
<keyword evidence="4" id="KW-1185">Reference proteome</keyword>
<dbReference type="InterPro" id="IPR027417">
    <property type="entry name" value="P-loop_NTPase"/>
</dbReference>
<evidence type="ECO:0000259" key="2">
    <source>
        <dbReference type="Pfam" id="PF13086"/>
    </source>
</evidence>
<protein>
    <recommendedName>
        <fullName evidence="2">DNA2/NAM7 helicase helicase domain-containing protein</fullName>
    </recommendedName>
</protein>
<dbReference type="GO" id="GO:0004386">
    <property type="term" value="F:helicase activity"/>
    <property type="evidence" value="ECO:0007669"/>
    <property type="project" value="InterPro"/>
</dbReference>
<dbReference type="AlphaFoldDB" id="A0A2T4AXN7"/>
<evidence type="ECO:0000256" key="1">
    <source>
        <dbReference type="SAM" id="MobiDB-lite"/>
    </source>
</evidence>
<dbReference type="InterPro" id="IPR041677">
    <property type="entry name" value="DNA2/NAM7_AAA_11"/>
</dbReference>
<proteinExistence type="predicted"/>
<dbReference type="Pfam" id="PF13086">
    <property type="entry name" value="AAA_11"/>
    <property type="match status" value="1"/>
</dbReference>